<reference evidence="3" key="1">
    <citation type="submission" date="2018-05" db="EMBL/GenBank/DDBJ databases">
        <authorList>
            <person name="Ashton P.M."/>
            <person name="Dallman T."/>
            <person name="Nair S."/>
            <person name="De Pinna E."/>
            <person name="Peters T."/>
            <person name="Grant K."/>
        </authorList>
    </citation>
    <scope>NUCLEOTIDE SEQUENCE</scope>
    <source>
        <strain evidence="3">287711</strain>
    </source>
</reference>
<proteinExistence type="predicted"/>
<keyword evidence="1" id="KW-0812">Transmembrane</keyword>
<feature type="transmembrane region" description="Helical" evidence="1">
    <location>
        <begin position="136"/>
        <end position="159"/>
    </location>
</feature>
<accession>A0A8H9AJH7</accession>
<sequence>CAIGIALGKFRYTFYILWFFITLLALPSIASVFDRPKIEGLGYINLTMQSLIWEFVFGAIIAILYKSGNFSIRDKRIAIPLISIGIIIPVWAYITQFDAGHGIFHSGKYFCIMFACFTACSDYIQDNIKIPRIFIMIGDASYSLYLVHPITFILCFKMIDWLGMADLSKSFSFIFIVFITSVAFALLSYKYIEKNIPR</sequence>
<feature type="transmembrane region" description="Helical" evidence="1">
    <location>
        <begin position="12"/>
        <end position="30"/>
    </location>
</feature>
<evidence type="ECO:0000259" key="2">
    <source>
        <dbReference type="Pfam" id="PF01757"/>
    </source>
</evidence>
<keyword evidence="3" id="KW-0012">Acyltransferase</keyword>
<protein>
    <submittedName>
        <fullName evidence="3">Acyltransferase</fullName>
    </submittedName>
</protein>
<dbReference type="AlphaFoldDB" id="A0A8H9AJH7"/>
<dbReference type="InterPro" id="IPR002656">
    <property type="entry name" value="Acyl_transf_3_dom"/>
</dbReference>
<feature type="transmembrane region" description="Helical" evidence="1">
    <location>
        <begin position="77"/>
        <end position="94"/>
    </location>
</feature>
<gene>
    <name evidence="3" type="ORF">DLV22_25835</name>
</gene>
<keyword evidence="3" id="KW-0808">Transferase</keyword>
<evidence type="ECO:0000256" key="1">
    <source>
        <dbReference type="SAM" id="Phobius"/>
    </source>
</evidence>
<feature type="transmembrane region" description="Helical" evidence="1">
    <location>
        <begin position="171"/>
        <end position="192"/>
    </location>
</feature>
<dbReference type="Pfam" id="PF01757">
    <property type="entry name" value="Acyl_transf_3"/>
    <property type="match status" value="1"/>
</dbReference>
<keyword evidence="1" id="KW-0472">Membrane</keyword>
<keyword evidence="1" id="KW-1133">Transmembrane helix</keyword>
<feature type="transmembrane region" description="Helical" evidence="1">
    <location>
        <begin position="106"/>
        <end position="124"/>
    </location>
</feature>
<feature type="transmembrane region" description="Helical" evidence="1">
    <location>
        <begin position="42"/>
        <end position="65"/>
    </location>
</feature>
<name>A0A8H9AJH7_SHIBO</name>
<organism evidence="3">
    <name type="scientific">Shigella boydii</name>
    <dbReference type="NCBI Taxonomy" id="621"/>
    <lineage>
        <taxon>Bacteria</taxon>
        <taxon>Pseudomonadati</taxon>
        <taxon>Pseudomonadota</taxon>
        <taxon>Gammaproteobacteria</taxon>
        <taxon>Enterobacterales</taxon>
        <taxon>Enterobacteriaceae</taxon>
        <taxon>Shigella</taxon>
    </lineage>
</organism>
<feature type="domain" description="Acyltransferase 3" evidence="2">
    <location>
        <begin position="13"/>
        <end position="189"/>
    </location>
</feature>
<dbReference type="Proteomes" id="UP000864586">
    <property type="component" value="Unassembled WGS sequence"/>
</dbReference>
<evidence type="ECO:0000313" key="3">
    <source>
        <dbReference type="EMBL" id="EGE3747944.1"/>
    </source>
</evidence>
<dbReference type="GO" id="GO:0016747">
    <property type="term" value="F:acyltransferase activity, transferring groups other than amino-acyl groups"/>
    <property type="evidence" value="ECO:0007669"/>
    <property type="project" value="InterPro"/>
</dbReference>
<comment type="caution">
    <text evidence="3">The sequence shown here is derived from an EMBL/GenBank/DDBJ whole genome shotgun (WGS) entry which is preliminary data.</text>
</comment>
<feature type="non-terminal residue" evidence="3">
    <location>
        <position position="1"/>
    </location>
</feature>
<dbReference type="EMBL" id="AAVUMO010000227">
    <property type="protein sequence ID" value="EGE3747944.1"/>
    <property type="molecule type" value="Genomic_DNA"/>
</dbReference>